<evidence type="ECO:0000313" key="1">
    <source>
        <dbReference type="EMBL" id="KAG7333994.1"/>
    </source>
</evidence>
<name>A0A9D3SW66_9TELE</name>
<dbReference type="AlphaFoldDB" id="A0A9D3SW66"/>
<keyword evidence="2" id="KW-1185">Reference proteome</keyword>
<dbReference type="Proteomes" id="UP000824219">
    <property type="component" value="Linkage Group LG03"/>
</dbReference>
<protein>
    <submittedName>
        <fullName evidence="1">Uncharacterized protein</fullName>
    </submittedName>
</protein>
<evidence type="ECO:0000313" key="2">
    <source>
        <dbReference type="Proteomes" id="UP000824219"/>
    </source>
</evidence>
<dbReference type="EMBL" id="JAHKSW010000003">
    <property type="protein sequence ID" value="KAG7333994.1"/>
    <property type="molecule type" value="Genomic_DNA"/>
</dbReference>
<accession>A0A9D3SW66</accession>
<reference evidence="1 2" key="1">
    <citation type="submission" date="2021-06" db="EMBL/GenBank/DDBJ databases">
        <title>Chromosome-level genome assembly of the red-tail catfish (Hemibagrus wyckioides).</title>
        <authorList>
            <person name="Shao F."/>
        </authorList>
    </citation>
    <scope>NUCLEOTIDE SEQUENCE [LARGE SCALE GENOMIC DNA]</scope>
    <source>
        <strain evidence="1">EC202008001</strain>
        <tissue evidence="1">Blood</tissue>
    </source>
</reference>
<gene>
    <name evidence="1" type="ORF">KOW79_002401</name>
</gene>
<sequence>MPLFRVIFCMLEASPLGICDSNLRGASGGLTLCQPAPLPDPPSFPPSASANRGNYTLNCHLVYTLNCHQLQQCDTRTNMRNLTLLCLALPELAVYWGGSREQLLMEGKLALTLTRARGMTGWREM</sequence>
<proteinExistence type="predicted"/>
<comment type="caution">
    <text evidence="1">The sequence shown here is derived from an EMBL/GenBank/DDBJ whole genome shotgun (WGS) entry which is preliminary data.</text>
</comment>
<organism evidence="1 2">
    <name type="scientific">Hemibagrus wyckioides</name>
    <dbReference type="NCBI Taxonomy" id="337641"/>
    <lineage>
        <taxon>Eukaryota</taxon>
        <taxon>Metazoa</taxon>
        <taxon>Chordata</taxon>
        <taxon>Craniata</taxon>
        <taxon>Vertebrata</taxon>
        <taxon>Euteleostomi</taxon>
        <taxon>Actinopterygii</taxon>
        <taxon>Neopterygii</taxon>
        <taxon>Teleostei</taxon>
        <taxon>Ostariophysi</taxon>
        <taxon>Siluriformes</taxon>
        <taxon>Bagridae</taxon>
        <taxon>Hemibagrus</taxon>
    </lineage>
</organism>